<feature type="compositionally biased region" description="Acidic residues" evidence="2">
    <location>
        <begin position="1"/>
        <end position="17"/>
    </location>
</feature>
<evidence type="ECO:0000256" key="1">
    <source>
        <dbReference type="SAM" id="Coils"/>
    </source>
</evidence>
<evidence type="ECO:0000313" key="4">
    <source>
        <dbReference type="Proteomes" id="UP000663828"/>
    </source>
</evidence>
<dbReference type="AlphaFoldDB" id="A0A816FC86"/>
<dbReference type="EMBL" id="CAJNOR010011084">
    <property type="protein sequence ID" value="CAF1658936.1"/>
    <property type="molecule type" value="Genomic_DNA"/>
</dbReference>
<sequence>MSQDSLIDDDHNDDDNDDKPIQQIPSIINTISTRVQSARSSNLDEHIKLVKQKKEEADELRLQRFQEQLRQKEQKWQQQQLQRVKKWLQLRNRDTDHRLQVEERRKKREEEAKAKIDEILRREKEREQRANSQIATHLRGNASHKSDSLMSLSTDVLVTRRAISAPRTRSKPMNNMTNRRKSNDSPITTSSEETADNTACKFISSFLF</sequence>
<dbReference type="Proteomes" id="UP000663828">
    <property type="component" value="Unassembled WGS sequence"/>
</dbReference>
<organism evidence="3 4">
    <name type="scientific">Adineta ricciae</name>
    <name type="common">Rotifer</name>
    <dbReference type="NCBI Taxonomy" id="249248"/>
    <lineage>
        <taxon>Eukaryota</taxon>
        <taxon>Metazoa</taxon>
        <taxon>Spiralia</taxon>
        <taxon>Gnathifera</taxon>
        <taxon>Rotifera</taxon>
        <taxon>Eurotatoria</taxon>
        <taxon>Bdelloidea</taxon>
        <taxon>Adinetida</taxon>
        <taxon>Adinetidae</taxon>
        <taxon>Adineta</taxon>
    </lineage>
</organism>
<gene>
    <name evidence="3" type="ORF">XAT740_LOCUS56472</name>
</gene>
<reference evidence="3" key="1">
    <citation type="submission" date="2021-02" db="EMBL/GenBank/DDBJ databases">
        <authorList>
            <person name="Nowell W R."/>
        </authorList>
    </citation>
    <scope>NUCLEOTIDE SEQUENCE</scope>
</reference>
<feature type="region of interest" description="Disordered" evidence="2">
    <location>
        <begin position="127"/>
        <end position="147"/>
    </location>
</feature>
<proteinExistence type="predicted"/>
<accession>A0A816FC86</accession>
<feature type="region of interest" description="Disordered" evidence="2">
    <location>
        <begin position="1"/>
        <end position="28"/>
    </location>
</feature>
<evidence type="ECO:0000256" key="2">
    <source>
        <dbReference type="SAM" id="MobiDB-lite"/>
    </source>
</evidence>
<keyword evidence="4" id="KW-1185">Reference proteome</keyword>
<feature type="region of interest" description="Disordered" evidence="2">
    <location>
        <begin position="161"/>
        <end position="194"/>
    </location>
</feature>
<name>A0A816FC86_ADIRI</name>
<comment type="caution">
    <text evidence="3">The sequence shown here is derived from an EMBL/GenBank/DDBJ whole genome shotgun (WGS) entry which is preliminary data.</text>
</comment>
<feature type="coiled-coil region" evidence="1">
    <location>
        <begin position="43"/>
        <end position="82"/>
    </location>
</feature>
<keyword evidence="1" id="KW-0175">Coiled coil</keyword>
<evidence type="ECO:0000313" key="3">
    <source>
        <dbReference type="EMBL" id="CAF1658936.1"/>
    </source>
</evidence>
<protein>
    <submittedName>
        <fullName evidence="3">Uncharacterized protein</fullName>
    </submittedName>
</protein>